<feature type="disulfide bond" evidence="2">
    <location>
        <begin position="477"/>
        <end position="492"/>
    </location>
</feature>
<comment type="caution">
    <text evidence="2">Lacks conserved residue(s) required for the propagation of feature annotation.</text>
</comment>
<dbReference type="PRINTS" id="PR00261">
    <property type="entry name" value="LDLRECEPTOR"/>
</dbReference>
<dbReference type="Pfam" id="PF00057">
    <property type="entry name" value="Ldl_recept_a"/>
    <property type="match status" value="3"/>
</dbReference>
<gene>
    <name evidence="4" type="ORF">B7P43_G07864</name>
</gene>
<dbReference type="OrthoDB" id="9991628at2759"/>
<feature type="disulfide bond" evidence="2">
    <location>
        <begin position="501"/>
        <end position="513"/>
    </location>
</feature>
<proteinExistence type="predicted"/>
<dbReference type="InterPro" id="IPR036055">
    <property type="entry name" value="LDL_receptor-like_sf"/>
</dbReference>
<dbReference type="EMBL" id="NEVH01013556">
    <property type="protein sequence ID" value="PNF28696.1"/>
    <property type="molecule type" value="Genomic_DNA"/>
</dbReference>
<dbReference type="Gene3D" id="4.10.400.10">
    <property type="entry name" value="Low-density Lipoprotein Receptor"/>
    <property type="match status" value="4"/>
</dbReference>
<feature type="compositionally biased region" description="Low complexity" evidence="3">
    <location>
        <begin position="190"/>
        <end position="202"/>
    </location>
</feature>
<sequence length="591" mass="63437">MNRRAFESINRMRAGHTSLKASLNRFNFVPTAECEGGDGLQTEEHIFWGCKLYEDQRARVMGICLRTEKKNTQTASPGDVCYSDAHCRLWDSDTHCDFLIPNLFGRCQCNHPMKQRGKSCYQFNGPTGEGYPSASGPSSMDSPNTSSFASSEWGSSASSAWQPVSPSSTSTPSPTELIVTSQNISQTFSSITSSYPSTSSTQANVPAKGSSLPTSETSSDEAQPTLPSVMPSHTEYTSEIPSGETHIETTSMLTSPSAVSSNEDLNQSSQSVQQIQTAKPEISETDTHLLSQNSALVTETSDEPFASVATTSQQSQTQFETPGTVPSGQSTVMTTLRDDFSDSLTEVTSPLPIATSTVVWTRIRGVGEGVAVTLGLPCVSDLQCQSADPGSKCLDGVCDCVIKNNGSHSCGVRNTGCFKGTFQCRSTGVCISWFFVCDGRQDCPDGSDEECKDSKSCPPQAFRCGQKGGCVSRAGRCDGTPDCPDGEDELYCNATRSAQGCPDRTFRCSDGRCLPEYEFCNAMVTCRDGSDEPRDACKARTRRKTPGYCPFRCANGRCRSDAIACSGRDGCGDGSDEAKCSVCRKTRSLLP</sequence>
<feature type="disulfide bond" evidence="2">
    <location>
        <begin position="508"/>
        <end position="526"/>
    </location>
</feature>
<feature type="region of interest" description="Disordered" evidence="3">
    <location>
        <begin position="190"/>
        <end position="239"/>
    </location>
</feature>
<dbReference type="PROSITE" id="PS50068">
    <property type="entry name" value="LDLRA_2"/>
    <property type="match status" value="4"/>
</dbReference>
<dbReference type="SMART" id="SM00192">
    <property type="entry name" value="LDLa"/>
    <property type="match status" value="4"/>
</dbReference>
<feature type="region of interest" description="Disordered" evidence="3">
    <location>
        <begin position="130"/>
        <end position="153"/>
    </location>
</feature>
<evidence type="ECO:0000313" key="4">
    <source>
        <dbReference type="EMBL" id="PNF28696.1"/>
    </source>
</evidence>
<evidence type="ECO:0000256" key="3">
    <source>
        <dbReference type="SAM" id="MobiDB-lite"/>
    </source>
</evidence>
<dbReference type="InterPro" id="IPR023415">
    <property type="entry name" value="LDLR_class-A_CS"/>
</dbReference>
<name>A0A2J7QJE9_9NEOP</name>
<keyword evidence="5" id="KW-1185">Reference proteome</keyword>
<evidence type="ECO:0000313" key="5">
    <source>
        <dbReference type="Proteomes" id="UP000235965"/>
    </source>
</evidence>
<dbReference type="InParanoid" id="A0A2J7QJE9"/>
<feature type="compositionally biased region" description="Polar residues" evidence="3">
    <location>
        <begin position="211"/>
        <end position="226"/>
    </location>
</feature>
<dbReference type="AlphaFoldDB" id="A0A2J7QJE9"/>
<reference evidence="4 5" key="1">
    <citation type="submission" date="2017-12" db="EMBL/GenBank/DDBJ databases">
        <title>Hemimetabolous genomes reveal molecular basis of termite eusociality.</title>
        <authorList>
            <person name="Harrison M.C."/>
            <person name="Jongepier E."/>
            <person name="Robertson H.M."/>
            <person name="Arning N."/>
            <person name="Bitard-Feildel T."/>
            <person name="Chao H."/>
            <person name="Childers C.P."/>
            <person name="Dinh H."/>
            <person name="Doddapaneni H."/>
            <person name="Dugan S."/>
            <person name="Gowin J."/>
            <person name="Greiner C."/>
            <person name="Han Y."/>
            <person name="Hu H."/>
            <person name="Hughes D.S.T."/>
            <person name="Huylmans A.-K."/>
            <person name="Kemena C."/>
            <person name="Kremer L.P.M."/>
            <person name="Lee S.L."/>
            <person name="Lopez-Ezquerra A."/>
            <person name="Mallet L."/>
            <person name="Monroy-Kuhn J.M."/>
            <person name="Moser A."/>
            <person name="Murali S.C."/>
            <person name="Muzny D.M."/>
            <person name="Otani S."/>
            <person name="Piulachs M.-D."/>
            <person name="Poelchau M."/>
            <person name="Qu J."/>
            <person name="Schaub F."/>
            <person name="Wada-Katsumata A."/>
            <person name="Worley K.C."/>
            <person name="Xie Q."/>
            <person name="Ylla G."/>
            <person name="Poulsen M."/>
            <person name="Gibbs R.A."/>
            <person name="Schal C."/>
            <person name="Richards S."/>
            <person name="Belles X."/>
            <person name="Korb J."/>
            <person name="Bornberg-Bauer E."/>
        </authorList>
    </citation>
    <scope>NUCLEOTIDE SEQUENCE [LARGE SCALE GENOMIC DNA]</scope>
    <source>
        <tissue evidence="4">Whole body</tissue>
    </source>
</reference>
<evidence type="ECO:0000256" key="1">
    <source>
        <dbReference type="ARBA" id="ARBA00023157"/>
    </source>
</evidence>
<dbReference type="STRING" id="105785.A0A2J7QJE9"/>
<keyword evidence="1 2" id="KW-1015">Disulfide bond</keyword>
<dbReference type="InterPro" id="IPR002172">
    <property type="entry name" value="LDrepeatLR_classA_rpt"/>
</dbReference>
<evidence type="ECO:0000256" key="2">
    <source>
        <dbReference type="PROSITE-ProRule" id="PRU00124"/>
    </source>
</evidence>
<dbReference type="Proteomes" id="UP000235965">
    <property type="component" value="Unassembled WGS sequence"/>
</dbReference>
<dbReference type="CDD" id="cd00112">
    <property type="entry name" value="LDLa"/>
    <property type="match status" value="4"/>
</dbReference>
<dbReference type="PROSITE" id="PS01209">
    <property type="entry name" value="LDLRA_1"/>
    <property type="match status" value="3"/>
</dbReference>
<evidence type="ECO:0008006" key="6">
    <source>
        <dbReference type="Google" id="ProtNLM"/>
    </source>
</evidence>
<dbReference type="SUPFAM" id="SSF57424">
    <property type="entry name" value="LDL receptor-like module"/>
    <property type="match status" value="4"/>
</dbReference>
<dbReference type="PANTHER" id="PTHR39069">
    <property type="entry name" value="ECDYSONE-INDUCIBLE GENE E1, ISOFORM A"/>
    <property type="match status" value="1"/>
</dbReference>
<accession>A0A2J7QJE9</accession>
<dbReference type="PANTHER" id="PTHR39069:SF1">
    <property type="entry name" value="ECDYSONE-INDUCIBLE GENE E1, ISOFORM A"/>
    <property type="match status" value="1"/>
</dbReference>
<protein>
    <recommendedName>
        <fullName evidence="6">EB domain-containing protein</fullName>
    </recommendedName>
</protein>
<feature type="disulfide bond" evidence="2">
    <location>
        <begin position="565"/>
        <end position="580"/>
    </location>
</feature>
<organism evidence="4 5">
    <name type="scientific">Cryptotermes secundus</name>
    <dbReference type="NCBI Taxonomy" id="105785"/>
    <lineage>
        <taxon>Eukaryota</taxon>
        <taxon>Metazoa</taxon>
        <taxon>Ecdysozoa</taxon>
        <taxon>Arthropoda</taxon>
        <taxon>Hexapoda</taxon>
        <taxon>Insecta</taxon>
        <taxon>Pterygota</taxon>
        <taxon>Neoptera</taxon>
        <taxon>Polyneoptera</taxon>
        <taxon>Dictyoptera</taxon>
        <taxon>Blattodea</taxon>
        <taxon>Blattoidea</taxon>
        <taxon>Termitoidae</taxon>
        <taxon>Kalotermitidae</taxon>
        <taxon>Cryptotermitinae</taxon>
        <taxon>Cryptotermes</taxon>
    </lineage>
</organism>
<comment type="caution">
    <text evidence="4">The sequence shown here is derived from an EMBL/GenBank/DDBJ whole genome shotgun (WGS) entry which is preliminary data.</text>
</comment>
<feature type="compositionally biased region" description="Polar residues" evidence="3">
    <location>
        <begin position="135"/>
        <end position="145"/>
    </location>
</feature>
<feature type="disulfide bond" evidence="2">
    <location>
        <begin position="553"/>
        <end position="571"/>
    </location>
</feature>